<keyword evidence="1" id="KW-0812">Transmembrane</keyword>
<dbReference type="InterPro" id="IPR047676">
    <property type="entry name" value="FxLYD_dom"/>
</dbReference>
<comment type="caution">
    <text evidence="2">The sequence shown here is derived from an EMBL/GenBank/DDBJ whole genome shotgun (WGS) entry which is preliminary data.</text>
</comment>
<feature type="transmembrane region" description="Helical" evidence="1">
    <location>
        <begin position="42"/>
        <end position="63"/>
    </location>
</feature>
<accession>A0A1G2FN36</accession>
<evidence type="ECO:0000313" key="2">
    <source>
        <dbReference type="EMBL" id="OGZ39534.1"/>
    </source>
</evidence>
<reference evidence="2 3" key="1">
    <citation type="journal article" date="2016" name="Nat. Commun.">
        <title>Thousands of microbial genomes shed light on interconnected biogeochemical processes in an aquifer system.</title>
        <authorList>
            <person name="Anantharaman K."/>
            <person name="Brown C.T."/>
            <person name="Hug L.A."/>
            <person name="Sharon I."/>
            <person name="Castelle C.J."/>
            <person name="Probst A.J."/>
            <person name="Thomas B.C."/>
            <person name="Singh A."/>
            <person name="Wilkins M.J."/>
            <person name="Karaoz U."/>
            <person name="Brodie E.L."/>
            <person name="Williams K.H."/>
            <person name="Hubbard S.S."/>
            <person name="Banfield J.F."/>
        </authorList>
    </citation>
    <scope>NUCLEOTIDE SEQUENCE [LARGE SCALE GENOMIC DNA]</scope>
</reference>
<proteinExistence type="predicted"/>
<keyword evidence="1" id="KW-1133">Transmembrane helix</keyword>
<organism evidence="2 3">
    <name type="scientific">Candidatus Portnoybacteria bacterium RIFCSPLOWO2_02_FULL_39_11</name>
    <dbReference type="NCBI Taxonomy" id="1802001"/>
    <lineage>
        <taxon>Bacteria</taxon>
        <taxon>Candidatus Portnoyibacteriota</taxon>
    </lineage>
</organism>
<dbReference type="EMBL" id="MHNF01000056">
    <property type="protein sequence ID" value="OGZ39534.1"/>
    <property type="molecule type" value="Genomic_DNA"/>
</dbReference>
<sequence>MEPRGDVAWLFFFIPSRLAGWDLFFIRIVYNTNMDYRRRKQIIIVSILALIFVLLGIGAYYKWFYQASTCFDNKQNQKEQGVDCGGPCSLSCELLTVRKPQVEWAKAVFLKDGFYDLAAKVSNTNPNYGLSKFNYTFKLFDAQNNLIVQKQGSNFILPNQSKYIIEANVASDKKPVKAEMAIDNSAKTDWQRLADNFETPDIYIHDKQFKYLDNQPGQATPQAGTAQASGIIKNNSNFDFDKIAVAVILFDDSKNIIGMNRTEVYTVPAGQDRYFSALWFSPLAGEVSSVDMAADTNLFSDSNFMKRFGTQEKFQQYGPATSN</sequence>
<dbReference type="Proteomes" id="UP000177126">
    <property type="component" value="Unassembled WGS sequence"/>
</dbReference>
<evidence type="ECO:0000256" key="1">
    <source>
        <dbReference type="SAM" id="Phobius"/>
    </source>
</evidence>
<feature type="transmembrane region" description="Helical" evidence="1">
    <location>
        <begin position="6"/>
        <end position="30"/>
    </location>
</feature>
<dbReference type="NCBIfam" id="NF038353">
    <property type="entry name" value="FxLYD_dom"/>
    <property type="match status" value="1"/>
</dbReference>
<evidence type="ECO:0000313" key="3">
    <source>
        <dbReference type="Proteomes" id="UP000177126"/>
    </source>
</evidence>
<protein>
    <submittedName>
        <fullName evidence="2">Uncharacterized protein</fullName>
    </submittedName>
</protein>
<dbReference type="AlphaFoldDB" id="A0A1G2FN36"/>
<name>A0A1G2FN36_9BACT</name>
<keyword evidence="1" id="KW-0472">Membrane</keyword>
<gene>
    <name evidence="2" type="ORF">A3B04_01125</name>
</gene>